<dbReference type="AlphaFoldDB" id="A0A7W3YTC6"/>
<protein>
    <submittedName>
        <fullName evidence="2">Uncharacterized protein</fullName>
    </submittedName>
</protein>
<dbReference type="EMBL" id="JACIUV010000001">
    <property type="protein sequence ID" value="MBB1115876.1"/>
    <property type="molecule type" value="Genomic_DNA"/>
</dbReference>
<evidence type="ECO:0000313" key="3">
    <source>
        <dbReference type="Proteomes" id="UP000550609"/>
    </source>
</evidence>
<evidence type="ECO:0000313" key="2">
    <source>
        <dbReference type="EMBL" id="MBB1115876.1"/>
    </source>
</evidence>
<sequence>MGCLLAVGVLLMGCAHTAPAANAQAPGGVDALRLPSLPVSLAEHTGWGPLPATAQAWLVDGLQAGHGMPRAVAQLVASAPVATAAGQPFHARHESPALWVRHFRGQGGAADGVALYARVDCSGLRNLAIRQRRLEASTAAAAGCTWLSQQPAGVLDTGARLYRIDGNGRMTPQTRVGGRLFPALDAAQWQRLRAQGAGEPFLDAGGWASSNASAVLLEQDPERNLPADTPGYGQPYDGAVLGGWLRWDGQDFVVEEPSTGP</sequence>
<keyword evidence="1" id="KW-0732">Signal</keyword>
<feature type="chain" id="PRO_5030810125" evidence="1">
    <location>
        <begin position="21"/>
        <end position="261"/>
    </location>
</feature>
<reference evidence="2 3" key="1">
    <citation type="submission" date="2020-08" db="EMBL/GenBank/DDBJ databases">
        <title>Stenotrophomonas sp. W1S232.</title>
        <authorList>
            <person name="Deng Y."/>
        </authorList>
    </citation>
    <scope>NUCLEOTIDE SEQUENCE [LARGE SCALE GENOMIC DNA]</scope>
    <source>
        <strain evidence="2 3">W1S232</strain>
    </source>
</reference>
<accession>A0A7W3YTC6</accession>
<organism evidence="2 3">
    <name type="scientific">Stenotrophomonas koreensis</name>
    <dbReference type="NCBI Taxonomy" id="266128"/>
    <lineage>
        <taxon>Bacteria</taxon>
        <taxon>Pseudomonadati</taxon>
        <taxon>Pseudomonadota</taxon>
        <taxon>Gammaproteobacteria</taxon>
        <taxon>Lysobacterales</taxon>
        <taxon>Lysobacteraceae</taxon>
        <taxon>Stenotrophomonas</taxon>
    </lineage>
</organism>
<evidence type="ECO:0000256" key="1">
    <source>
        <dbReference type="SAM" id="SignalP"/>
    </source>
</evidence>
<feature type="signal peptide" evidence="1">
    <location>
        <begin position="1"/>
        <end position="20"/>
    </location>
</feature>
<proteinExistence type="predicted"/>
<dbReference type="Proteomes" id="UP000550609">
    <property type="component" value="Unassembled WGS sequence"/>
</dbReference>
<comment type="caution">
    <text evidence="2">The sequence shown here is derived from an EMBL/GenBank/DDBJ whole genome shotgun (WGS) entry which is preliminary data.</text>
</comment>
<dbReference type="RefSeq" id="WP_182621258.1">
    <property type="nucleotide sequence ID" value="NZ_JACIUV010000001.1"/>
</dbReference>
<gene>
    <name evidence="2" type="ORF">H4O09_02190</name>
</gene>
<name>A0A7W3YTC6_9GAMM</name>